<organism evidence="1">
    <name type="scientific">Tanacetum cinerariifolium</name>
    <name type="common">Dalmatian daisy</name>
    <name type="synonym">Chrysanthemum cinerariifolium</name>
    <dbReference type="NCBI Taxonomy" id="118510"/>
    <lineage>
        <taxon>Eukaryota</taxon>
        <taxon>Viridiplantae</taxon>
        <taxon>Streptophyta</taxon>
        <taxon>Embryophyta</taxon>
        <taxon>Tracheophyta</taxon>
        <taxon>Spermatophyta</taxon>
        <taxon>Magnoliopsida</taxon>
        <taxon>eudicotyledons</taxon>
        <taxon>Gunneridae</taxon>
        <taxon>Pentapetalae</taxon>
        <taxon>asterids</taxon>
        <taxon>campanulids</taxon>
        <taxon>Asterales</taxon>
        <taxon>Asteraceae</taxon>
        <taxon>Asteroideae</taxon>
        <taxon>Anthemideae</taxon>
        <taxon>Anthemidinae</taxon>
        <taxon>Tanacetum</taxon>
    </lineage>
</organism>
<accession>A0A699K4S0</accession>
<proteinExistence type="predicted"/>
<gene>
    <name evidence="1" type="ORF">Tci_643722</name>
</gene>
<dbReference type="EMBL" id="BKCJ010474629">
    <property type="protein sequence ID" value="GFA71750.1"/>
    <property type="molecule type" value="Genomic_DNA"/>
</dbReference>
<protein>
    <submittedName>
        <fullName evidence="1">Uncharacterized protein</fullName>
    </submittedName>
</protein>
<evidence type="ECO:0000313" key="1">
    <source>
        <dbReference type="EMBL" id="GFA71750.1"/>
    </source>
</evidence>
<dbReference type="AlphaFoldDB" id="A0A699K4S0"/>
<sequence>MFTILEIHDKRPWTFIEEPSFRLIIIHGIVEKRLMSMDEIVKFNIGPHCKEIDDVGEVSTIWKSGSVGVLKLQDGCSTHILAHKLNIGESTEQNIRGVSQSNSFSFPFLICYLYNEDVV</sequence>
<name>A0A699K4S0_TANCI</name>
<comment type="caution">
    <text evidence="1">The sequence shown here is derived from an EMBL/GenBank/DDBJ whole genome shotgun (WGS) entry which is preliminary data.</text>
</comment>
<reference evidence="1" key="1">
    <citation type="journal article" date="2019" name="Sci. Rep.">
        <title>Draft genome of Tanacetum cinerariifolium, the natural source of mosquito coil.</title>
        <authorList>
            <person name="Yamashiro T."/>
            <person name="Shiraishi A."/>
            <person name="Satake H."/>
            <person name="Nakayama K."/>
        </authorList>
    </citation>
    <scope>NUCLEOTIDE SEQUENCE</scope>
</reference>